<accession>A0ABU8YKJ4</accession>
<protein>
    <recommendedName>
        <fullName evidence="2">DUF6788 domain-containing protein</fullName>
    </recommendedName>
</protein>
<dbReference type="EMBL" id="JBBLXS010000080">
    <property type="protein sequence ID" value="MEK0184889.1"/>
    <property type="molecule type" value="Genomic_DNA"/>
</dbReference>
<name>A0ABU8YKJ4_9CYAN</name>
<dbReference type="Proteomes" id="UP001384579">
    <property type="component" value="Unassembled WGS sequence"/>
</dbReference>
<comment type="caution">
    <text evidence="3">The sequence shown here is derived from an EMBL/GenBank/DDBJ whole genome shotgun (WGS) entry which is preliminary data.</text>
</comment>
<evidence type="ECO:0000256" key="1">
    <source>
        <dbReference type="SAM" id="Coils"/>
    </source>
</evidence>
<evidence type="ECO:0000313" key="3">
    <source>
        <dbReference type="EMBL" id="MEK0184889.1"/>
    </source>
</evidence>
<dbReference type="Pfam" id="PF20586">
    <property type="entry name" value="DUF6788"/>
    <property type="match status" value="1"/>
</dbReference>
<keyword evidence="4" id="KW-1185">Reference proteome</keyword>
<dbReference type="RefSeq" id="WP_340523924.1">
    <property type="nucleotide sequence ID" value="NZ_JBBLXS010000080.1"/>
</dbReference>
<keyword evidence="1" id="KW-0175">Coiled coil</keyword>
<gene>
    <name evidence="3" type="ORF">WMG39_08455</name>
</gene>
<proteinExistence type="predicted"/>
<feature type="coiled-coil region" evidence="1">
    <location>
        <begin position="126"/>
        <end position="282"/>
    </location>
</feature>
<sequence>MKIPSVRQGLIEAEDGKVFQLNSPKGVAWLEAIGSFRYEPTGDGKPYTVRKEASAYWYGCRKIEGKVRKKYIGKSSEVNIARLEEIAEALEIPTEPRVKQVAQVVERIAEVAQSPQVTEKVTESRVTALELQVAALVKAVEALQEVLPGKPESGDFQELPKVDNEVAERLQNELSNLKAENQKLKTDYATLLESSTFVTNKLRQELQEVRSQLETERTRWDELQEELDDREEICAQLRSELSDLRQKSVIASQDFPESADLLNQLKGRRKKSKADLADMEAVLDILSYLEE</sequence>
<organism evidence="3 4">
    <name type="scientific">Microcoleus anatoxicus PTRS2</name>
    <dbReference type="NCBI Taxonomy" id="2705321"/>
    <lineage>
        <taxon>Bacteria</taxon>
        <taxon>Bacillati</taxon>
        <taxon>Cyanobacteriota</taxon>
        <taxon>Cyanophyceae</taxon>
        <taxon>Oscillatoriophycideae</taxon>
        <taxon>Oscillatoriales</taxon>
        <taxon>Microcoleaceae</taxon>
        <taxon>Microcoleus</taxon>
        <taxon>Microcoleus anatoxicus</taxon>
    </lineage>
</organism>
<dbReference type="InterPro" id="IPR046738">
    <property type="entry name" value="DUF6788"/>
</dbReference>
<evidence type="ECO:0000313" key="4">
    <source>
        <dbReference type="Proteomes" id="UP001384579"/>
    </source>
</evidence>
<reference evidence="3 4" key="1">
    <citation type="journal article" date="2020" name="Harmful Algae">
        <title>Molecular and morphological characterization of a novel dihydroanatoxin-a producing Microcoleus species (cyanobacteria) from the Russian River, California, USA.</title>
        <authorList>
            <person name="Conklin K.Y."/>
            <person name="Stancheva R."/>
            <person name="Otten T.G."/>
            <person name="Fadness R."/>
            <person name="Boyer G.L."/>
            <person name="Read B."/>
            <person name="Zhang X."/>
            <person name="Sheath R.G."/>
        </authorList>
    </citation>
    <scope>NUCLEOTIDE SEQUENCE [LARGE SCALE GENOMIC DNA]</scope>
    <source>
        <strain evidence="3 4">PTRS2</strain>
    </source>
</reference>
<evidence type="ECO:0000259" key="2">
    <source>
        <dbReference type="Pfam" id="PF20586"/>
    </source>
</evidence>
<feature type="domain" description="DUF6788" evidence="2">
    <location>
        <begin position="31"/>
        <end position="76"/>
    </location>
</feature>